<feature type="region of interest" description="Disordered" evidence="1">
    <location>
        <begin position="532"/>
        <end position="597"/>
    </location>
</feature>
<feature type="region of interest" description="Disordered" evidence="1">
    <location>
        <begin position="493"/>
        <end position="514"/>
    </location>
</feature>
<accession>B6ILH1</accession>
<feature type="region of interest" description="Disordered" evidence="1">
    <location>
        <begin position="142"/>
        <end position="207"/>
    </location>
</feature>
<evidence type="ECO:0000313" key="2">
    <source>
        <dbReference type="EMBL" id="CAS00751.1"/>
    </source>
</evidence>
<dbReference type="WormBase" id="CBG26027">
    <property type="protein sequence ID" value="CBP48799"/>
    <property type="gene ID" value="WBGene00087441"/>
</dbReference>
<reference evidence="2 3" key="1">
    <citation type="journal article" date="2003" name="PLoS Biol.">
        <title>The genome sequence of Caenorhabditis briggsae: a platform for comparative genomics.</title>
        <authorList>
            <person name="Stein L.D."/>
            <person name="Bao Z."/>
            <person name="Blasiar D."/>
            <person name="Blumenthal T."/>
            <person name="Brent M.R."/>
            <person name="Chen N."/>
            <person name="Chinwalla A."/>
            <person name="Clarke L."/>
            <person name="Clee C."/>
            <person name="Coghlan A."/>
            <person name="Coulson A."/>
            <person name="D'Eustachio P."/>
            <person name="Fitch D.H."/>
            <person name="Fulton L.A."/>
            <person name="Fulton R.E."/>
            <person name="Griffiths-Jones S."/>
            <person name="Harris T.W."/>
            <person name="Hillier L.W."/>
            <person name="Kamath R."/>
            <person name="Kuwabara P.E."/>
            <person name="Mardis E.R."/>
            <person name="Marra M.A."/>
            <person name="Miner T.L."/>
            <person name="Minx P."/>
            <person name="Mullikin J.C."/>
            <person name="Plumb R.W."/>
            <person name="Rogers J."/>
            <person name="Schein J.E."/>
            <person name="Sohrmann M."/>
            <person name="Spieth J."/>
            <person name="Stajich J.E."/>
            <person name="Wei C."/>
            <person name="Willey D."/>
            <person name="Wilson R.K."/>
            <person name="Durbin R."/>
            <person name="Waterston R.H."/>
        </authorList>
    </citation>
    <scope>NUCLEOTIDE SEQUENCE [LARGE SCALE GENOMIC DNA]</scope>
    <source>
        <strain evidence="2 3">AF16</strain>
    </source>
</reference>
<feature type="compositionally biased region" description="Basic and acidic residues" evidence="1">
    <location>
        <begin position="493"/>
        <end position="502"/>
    </location>
</feature>
<feature type="compositionally biased region" description="Basic and acidic residues" evidence="1">
    <location>
        <begin position="192"/>
        <end position="207"/>
    </location>
</feature>
<organism evidence="2 3">
    <name type="scientific">Caenorhabditis briggsae</name>
    <dbReference type="NCBI Taxonomy" id="6238"/>
    <lineage>
        <taxon>Eukaryota</taxon>
        <taxon>Metazoa</taxon>
        <taxon>Ecdysozoa</taxon>
        <taxon>Nematoda</taxon>
        <taxon>Chromadorea</taxon>
        <taxon>Rhabditida</taxon>
        <taxon>Rhabditina</taxon>
        <taxon>Rhabditomorpha</taxon>
        <taxon>Rhabditoidea</taxon>
        <taxon>Rhabditidae</taxon>
        <taxon>Peloderinae</taxon>
        <taxon>Caenorhabditis</taxon>
    </lineage>
</organism>
<feature type="compositionally biased region" description="Gly residues" evidence="1">
    <location>
        <begin position="569"/>
        <end position="586"/>
    </location>
</feature>
<evidence type="ECO:0000313" key="4">
    <source>
        <dbReference type="WormBase" id="CBG26027"/>
    </source>
</evidence>
<feature type="compositionally biased region" description="Basic and acidic residues" evidence="1">
    <location>
        <begin position="544"/>
        <end position="557"/>
    </location>
</feature>
<dbReference type="Proteomes" id="UP000008549">
    <property type="component" value="Unassembled WGS sequence"/>
</dbReference>
<gene>
    <name evidence="2 4" type="ORF">CBG26027</name>
    <name evidence="2" type="ORF">CBG_26027</name>
</gene>
<feature type="compositionally biased region" description="Low complexity" evidence="1">
    <location>
        <begin position="558"/>
        <end position="568"/>
    </location>
</feature>
<feature type="region of interest" description="Disordered" evidence="1">
    <location>
        <begin position="64"/>
        <end position="102"/>
    </location>
</feature>
<feature type="compositionally biased region" description="Polar residues" evidence="1">
    <location>
        <begin position="273"/>
        <end position="286"/>
    </location>
</feature>
<dbReference type="HOGENOM" id="CLU_457282_0_0_1"/>
<keyword evidence="3" id="KW-1185">Reference proteome</keyword>
<feature type="compositionally biased region" description="Polar residues" evidence="1">
    <location>
        <begin position="168"/>
        <end position="191"/>
    </location>
</feature>
<evidence type="ECO:0000313" key="3">
    <source>
        <dbReference type="Proteomes" id="UP000008549"/>
    </source>
</evidence>
<proteinExistence type="predicted"/>
<dbReference type="GeneID" id="68917509"/>
<feature type="region of interest" description="Disordered" evidence="1">
    <location>
        <begin position="270"/>
        <end position="292"/>
    </location>
</feature>
<reference evidence="2 3" key="2">
    <citation type="journal article" date="2011" name="PLoS Genet.">
        <title>Caenorhabditis briggsae recombinant inbred line genotypes reveal inter-strain incompatibility and the evolution of recombination.</title>
        <authorList>
            <person name="Ross J.A."/>
            <person name="Koboldt D.C."/>
            <person name="Staisch J.E."/>
            <person name="Chamberlin H.M."/>
            <person name="Gupta B.P."/>
            <person name="Miller R.D."/>
            <person name="Baird S.E."/>
            <person name="Haag E.S."/>
        </authorList>
    </citation>
    <scope>NUCLEOTIDE SEQUENCE [LARGE SCALE GENOMIC DNA]</scope>
    <source>
        <strain evidence="2 3">AF16</strain>
    </source>
</reference>
<name>B6ILH1_CAEBR</name>
<dbReference type="EMBL" id="HE601013">
    <property type="protein sequence ID" value="CAS00751.1"/>
    <property type="molecule type" value="Genomic_DNA"/>
</dbReference>
<evidence type="ECO:0000256" key="1">
    <source>
        <dbReference type="SAM" id="MobiDB-lite"/>
    </source>
</evidence>
<sequence>MSASSDKTSPKDTYIDERCEEIRQLVLTRKAAVMEEFRQKQEESKNNMAAWEESIRQKIETVENKVKSNKERQERIRQEMEKLKPKKAPSSEPIPHPAYNLRDYGDLSFEGLTALEGGQRSEARRTSGEPILYLELLRGSVSKNAGSSGVSSRESSGALFGVFPGASSGESSGLSDKKMNSQIRKMSASSDKASDETKDVSRKERDEKMHRIRAESLELIRQELEKIKNNEATSSVPISHPVFNPREYDIFNFLELRALLDKMLEAREETSEAAGTSTKDMSSNEMVNPREDTDFSCSRGAAIFVRTVEAYDETSKAFGEAVYDLEELENTSTKDMSSEEKYEKRRQNVAALLENVRLTLEKIKNKKATSSVSISHPVVNTGGEADFSSSEVEAIFDKMVEAEDEKSEAAGKPVYDLEDLKKVILDSLDRLSVFRSVYASLERYCSERVGAARATVSTSEATSGNPTGNSVEVSSGAFYGAKYVAISEAFEPADQKSDDRRVAGGPVYDPERLTEEGRAVFQKLARSTSTIIPGYTRGGQWEEDYQREQRYWEERDGAAGSSAASSGATSGGAGSGGGTSGEGSGPSSGSSDQKNEN</sequence>
<dbReference type="AlphaFoldDB" id="B6ILH1"/>
<protein>
    <submittedName>
        <fullName evidence="2">Protein CBG26027</fullName>
    </submittedName>
</protein>
<dbReference type="CTD" id="68917509"/>
<dbReference type="RefSeq" id="XP_045100309.1">
    <property type="nucleotide sequence ID" value="XM_045244452.1"/>
</dbReference>
<feature type="compositionally biased region" description="Basic and acidic residues" evidence="1">
    <location>
        <begin position="64"/>
        <end position="83"/>
    </location>
</feature>
<dbReference type="KEGG" id="cbr:CBG_26027"/>
<feature type="compositionally biased region" description="Low complexity" evidence="1">
    <location>
        <begin position="146"/>
        <end position="157"/>
    </location>
</feature>
<dbReference type="InParanoid" id="B6ILH1"/>